<accession>A0ABQ9ISE7</accession>
<comment type="cofactor">
    <cofactor evidence="1">
        <name>a divalent metal cation</name>
        <dbReference type="ChEBI" id="CHEBI:60240"/>
    </cofactor>
</comment>
<organism evidence="4 5">
    <name type="scientific">Molorchus minor</name>
    <dbReference type="NCBI Taxonomy" id="1323400"/>
    <lineage>
        <taxon>Eukaryota</taxon>
        <taxon>Metazoa</taxon>
        <taxon>Ecdysozoa</taxon>
        <taxon>Arthropoda</taxon>
        <taxon>Hexapoda</taxon>
        <taxon>Insecta</taxon>
        <taxon>Pterygota</taxon>
        <taxon>Neoptera</taxon>
        <taxon>Endopterygota</taxon>
        <taxon>Coleoptera</taxon>
        <taxon>Polyphaga</taxon>
        <taxon>Cucujiformia</taxon>
        <taxon>Chrysomeloidea</taxon>
        <taxon>Cerambycidae</taxon>
        <taxon>Lamiinae</taxon>
        <taxon>Monochamini</taxon>
        <taxon>Molorchus</taxon>
    </lineage>
</organism>
<dbReference type="Pfam" id="PF13359">
    <property type="entry name" value="DDE_Tnp_4"/>
    <property type="match status" value="1"/>
</dbReference>
<sequence length="66" mass="7114">MVELSDFCTLIKPGDVVLADRGFLVTETLGVLGAKLVIPAFTKGKNQLHPLEIEETHHIAQGSNSN</sequence>
<evidence type="ECO:0000256" key="2">
    <source>
        <dbReference type="ARBA" id="ARBA00022723"/>
    </source>
</evidence>
<evidence type="ECO:0000259" key="3">
    <source>
        <dbReference type="Pfam" id="PF13359"/>
    </source>
</evidence>
<proteinExistence type="predicted"/>
<evidence type="ECO:0000313" key="5">
    <source>
        <dbReference type="Proteomes" id="UP001162164"/>
    </source>
</evidence>
<evidence type="ECO:0000313" key="4">
    <source>
        <dbReference type="EMBL" id="KAJ8964108.1"/>
    </source>
</evidence>
<feature type="domain" description="DDE Tnp4" evidence="3">
    <location>
        <begin position="2"/>
        <end position="61"/>
    </location>
</feature>
<dbReference type="EMBL" id="JAPWTJ010002897">
    <property type="protein sequence ID" value="KAJ8964108.1"/>
    <property type="molecule type" value="Genomic_DNA"/>
</dbReference>
<dbReference type="Proteomes" id="UP001162164">
    <property type="component" value="Unassembled WGS sequence"/>
</dbReference>
<dbReference type="PANTHER" id="PTHR23080">
    <property type="entry name" value="THAP DOMAIN PROTEIN"/>
    <property type="match status" value="1"/>
</dbReference>
<reference evidence="4" key="1">
    <citation type="journal article" date="2023" name="Insect Mol. Biol.">
        <title>Genome sequencing provides insights into the evolution of gene families encoding plant cell wall-degrading enzymes in longhorned beetles.</title>
        <authorList>
            <person name="Shin N.R."/>
            <person name="Okamura Y."/>
            <person name="Kirsch R."/>
            <person name="Pauchet Y."/>
        </authorList>
    </citation>
    <scope>NUCLEOTIDE SEQUENCE</scope>
    <source>
        <strain evidence="4">MMC_N1</strain>
    </source>
</reference>
<name>A0ABQ9ISE7_9CUCU</name>
<comment type="caution">
    <text evidence="4">The sequence shown here is derived from an EMBL/GenBank/DDBJ whole genome shotgun (WGS) entry which is preliminary data.</text>
</comment>
<keyword evidence="5" id="KW-1185">Reference proteome</keyword>
<protein>
    <recommendedName>
        <fullName evidence="3">DDE Tnp4 domain-containing protein</fullName>
    </recommendedName>
</protein>
<gene>
    <name evidence="4" type="ORF">NQ317_010889</name>
</gene>
<dbReference type="InterPro" id="IPR027806">
    <property type="entry name" value="HARBI1_dom"/>
</dbReference>
<evidence type="ECO:0000256" key="1">
    <source>
        <dbReference type="ARBA" id="ARBA00001968"/>
    </source>
</evidence>
<keyword evidence="2" id="KW-0479">Metal-binding</keyword>